<gene>
    <name evidence="1" type="ORF">PAXRUDRAFT_157737</name>
</gene>
<keyword evidence="2" id="KW-1185">Reference proteome</keyword>
<dbReference type="Proteomes" id="UP000054538">
    <property type="component" value="Unassembled WGS sequence"/>
</dbReference>
<dbReference type="HOGENOM" id="CLU_1251029_0_0_1"/>
<evidence type="ECO:0000313" key="1">
    <source>
        <dbReference type="EMBL" id="KIK80781.1"/>
    </source>
</evidence>
<dbReference type="AlphaFoldDB" id="A0A0D0DA69"/>
<dbReference type="EMBL" id="KN825934">
    <property type="protein sequence ID" value="KIK80781.1"/>
    <property type="molecule type" value="Genomic_DNA"/>
</dbReference>
<organism evidence="1 2">
    <name type="scientific">Paxillus rubicundulus Ve08.2h10</name>
    <dbReference type="NCBI Taxonomy" id="930991"/>
    <lineage>
        <taxon>Eukaryota</taxon>
        <taxon>Fungi</taxon>
        <taxon>Dikarya</taxon>
        <taxon>Basidiomycota</taxon>
        <taxon>Agaricomycotina</taxon>
        <taxon>Agaricomycetes</taxon>
        <taxon>Agaricomycetidae</taxon>
        <taxon>Boletales</taxon>
        <taxon>Paxilineae</taxon>
        <taxon>Paxillaceae</taxon>
        <taxon>Paxillus</taxon>
    </lineage>
</organism>
<sequence length="222" mass="25179">MLETFCAAANIKALMQRCNVPILKEAEEMLKHYCTPYGGQDFMTDMNIFTGAKSDTRQWSIEGGAHTTSIPDELRCPWATGGNTEPLQKITTYKCYSMGGIQYVTHRHSNHDCFVFFTPNWQAQHVPGVIKYIFSAPFSHNEHSYFIAIQRNLPVPEKVIDPFLGYEDFGAQLWSNEYGEHLEIVTSCDLLCHVISMTWEDGILVMKPLDKVSSDPAVDMLD</sequence>
<accession>A0A0D0DA69</accession>
<proteinExistence type="predicted"/>
<dbReference type="InParanoid" id="A0A0D0DA69"/>
<reference evidence="1 2" key="1">
    <citation type="submission" date="2014-04" db="EMBL/GenBank/DDBJ databases">
        <authorList>
            <consortium name="DOE Joint Genome Institute"/>
            <person name="Kuo A."/>
            <person name="Kohler A."/>
            <person name="Jargeat P."/>
            <person name="Nagy L.G."/>
            <person name="Floudas D."/>
            <person name="Copeland A."/>
            <person name="Barry K.W."/>
            <person name="Cichocki N."/>
            <person name="Veneault-Fourrey C."/>
            <person name="LaButti K."/>
            <person name="Lindquist E.A."/>
            <person name="Lipzen A."/>
            <person name="Lundell T."/>
            <person name="Morin E."/>
            <person name="Murat C."/>
            <person name="Sun H."/>
            <person name="Tunlid A."/>
            <person name="Henrissat B."/>
            <person name="Grigoriev I.V."/>
            <person name="Hibbett D.S."/>
            <person name="Martin F."/>
            <person name="Nordberg H.P."/>
            <person name="Cantor M.N."/>
            <person name="Hua S.X."/>
        </authorList>
    </citation>
    <scope>NUCLEOTIDE SEQUENCE [LARGE SCALE GENOMIC DNA]</scope>
    <source>
        <strain evidence="1 2">Ve08.2h10</strain>
    </source>
</reference>
<dbReference type="OrthoDB" id="2672935at2759"/>
<evidence type="ECO:0000313" key="2">
    <source>
        <dbReference type="Proteomes" id="UP000054538"/>
    </source>
</evidence>
<name>A0A0D0DA69_9AGAM</name>
<protein>
    <submittedName>
        <fullName evidence="1">Uncharacterized protein</fullName>
    </submittedName>
</protein>
<reference evidence="2" key="2">
    <citation type="submission" date="2015-01" db="EMBL/GenBank/DDBJ databases">
        <title>Evolutionary Origins and Diversification of the Mycorrhizal Mutualists.</title>
        <authorList>
            <consortium name="DOE Joint Genome Institute"/>
            <consortium name="Mycorrhizal Genomics Consortium"/>
            <person name="Kohler A."/>
            <person name="Kuo A."/>
            <person name="Nagy L.G."/>
            <person name="Floudas D."/>
            <person name="Copeland A."/>
            <person name="Barry K.W."/>
            <person name="Cichocki N."/>
            <person name="Veneault-Fourrey C."/>
            <person name="LaButti K."/>
            <person name="Lindquist E.A."/>
            <person name="Lipzen A."/>
            <person name="Lundell T."/>
            <person name="Morin E."/>
            <person name="Murat C."/>
            <person name="Riley R."/>
            <person name="Ohm R."/>
            <person name="Sun H."/>
            <person name="Tunlid A."/>
            <person name="Henrissat B."/>
            <person name="Grigoriev I.V."/>
            <person name="Hibbett D.S."/>
            <person name="Martin F."/>
        </authorList>
    </citation>
    <scope>NUCLEOTIDE SEQUENCE [LARGE SCALE GENOMIC DNA]</scope>
    <source>
        <strain evidence="2">Ve08.2h10</strain>
    </source>
</reference>